<dbReference type="GO" id="GO:0004602">
    <property type="term" value="F:glutathione peroxidase activity"/>
    <property type="evidence" value="ECO:0007669"/>
    <property type="project" value="TreeGrafter"/>
</dbReference>
<dbReference type="Gene3D" id="1.20.120.550">
    <property type="entry name" value="Membrane associated eicosanoid/glutathione metabolism-like domain"/>
    <property type="match status" value="1"/>
</dbReference>
<dbReference type="OrthoDB" id="410651at2759"/>
<evidence type="ECO:0000256" key="1">
    <source>
        <dbReference type="ARBA" id="ARBA00004141"/>
    </source>
</evidence>
<dbReference type="GO" id="GO:0005635">
    <property type="term" value="C:nuclear envelope"/>
    <property type="evidence" value="ECO:0007669"/>
    <property type="project" value="TreeGrafter"/>
</dbReference>
<proteinExistence type="predicted"/>
<dbReference type="Pfam" id="PF01124">
    <property type="entry name" value="MAPEG"/>
    <property type="match status" value="1"/>
</dbReference>
<dbReference type="PANTHER" id="PTHR10250">
    <property type="entry name" value="MICROSOMAL GLUTATHIONE S-TRANSFERASE"/>
    <property type="match status" value="1"/>
</dbReference>
<accession>A0A9P5XE73</accession>
<dbReference type="Proteomes" id="UP000807342">
    <property type="component" value="Unassembled WGS sequence"/>
</dbReference>
<comment type="subcellular location">
    <subcellularLocation>
        <location evidence="1">Membrane</location>
        <topology evidence="1">Multi-pass membrane protein</topology>
    </subcellularLocation>
</comment>
<evidence type="ECO:0000313" key="5">
    <source>
        <dbReference type="EMBL" id="KAF9448196.1"/>
    </source>
</evidence>
<keyword evidence="4" id="KW-0472">Membrane</keyword>
<keyword evidence="3" id="KW-1133">Transmembrane helix</keyword>
<reference evidence="5" key="1">
    <citation type="submission" date="2020-11" db="EMBL/GenBank/DDBJ databases">
        <authorList>
            <consortium name="DOE Joint Genome Institute"/>
            <person name="Ahrendt S."/>
            <person name="Riley R."/>
            <person name="Andreopoulos W."/>
            <person name="Labutti K."/>
            <person name="Pangilinan J."/>
            <person name="Ruiz-Duenas F.J."/>
            <person name="Barrasa J.M."/>
            <person name="Sanchez-Garcia M."/>
            <person name="Camarero S."/>
            <person name="Miyauchi S."/>
            <person name="Serrano A."/>
            <person name="Linde D."/>
            <person name="Babiker R."/>
            <person name="Drula E."/>
            <person name="Ayuso-Fernandez I."/>
            <person name="Pacheco R."/>
            <person name="Padilla G."/>
            <person name="Ferreira P."/>
            <person name="Barriuso J."/>
            <person name="Kellner H."/>
            <person name="Castanera R."/>
            <person name="Alfaro M."/>
            <person name="Ramirez L."/>
            <person name="Pisabarro A.G."/>
            <person name="Kuo A."/>
            <person name="Tritt A."/>
            <person name="Lipzen A."/>
            <person name="He G."/>
            <person name="Yan M."/>
            <person name="Ng V."/>
            <person name="Cullen D."/>
            <person name="Martin F."/>
            <person name="Rosso M.-N."/>
            <person name="Henrissat B."/>
            <person name="Hibbett D."/>
            <person name="Martinez A.T."/>
            <person name="Grigoriev I.V."/>
        </authorList>
    </citation>
    <scope>NUCLEOTIDE SEQUENCE</scope>
    <source>
        <strain evidence="5">MF-IS2</strain>
    </source>
</reference>
<feature type="non-terminal residue" evidence="5">
    <location>
        <position position="1"/>
    </location>
</feature>
<gene>
    <name evidence="5" type="ORF">P691DRAFT_669995</name>
</gene>
<comment type="caution">
    <text evidence="5">The sequence shown here is derived from an EMBL/GenBank/DDBJ whole genome shotgun (WGS) entry which is preliminary data.</text>
</comment>
<evidence type="ECO:0000256" key="2">
    <source>
        <dbReference type="ARBA" id="ARBA00022692"/>
    </source>
</evidence>
<keyword evidence="2" id="KW-0812">Transmembrane</keyword>
<organism evidence="5 6">
    <name type="scientific">Macrolepiota fuliginosa MF-IS2</name>
    <dbReference type="NCBI Taxonomy" id="1400762"/>
    <lineage>
        <taxon>Eukaryota</taxon>
        <taxon>Fungi</taxon>
        <taxon>Dikarya</taxon>
        <taxon>Basidiomycota</taxon>
        <taxon>Agaricomycotina</taxon>
        <taxon>Agaricomycetes</taxon>
        <taxon>Agaricomycetidae</taxon>
        <taxon>Agaricales</taxon>
        <taxon>Agaricineae</taxon>
        <taxon>Agaricaceae</taxon>
        <taxon>Macrolepiota</taxon>
    </lineage>
</organism>
<evidence type="ECO:0000313" key="6">
    <source>
        <dbReference type="Proteomes" id="UP000807342"/>
    </source>
</evidence>
<sequence>YKYVIASLIPVAWLLLGQSLVVGRFRKRAGIAYPQLYAEKAEALASKDAHRFNCAQRAHQNTLELAPVIFITTLVSGINHPRSAAGACLLWVASRIAYTRGYVTGDPSRVRS</sequence>
<dbReference type="SUPFAM" id="SSF161084">
    <property type="entry name" value="MAPEG domain-like"/>
    <property type="match status" value="1"/>
</dbReference>
<dbReference type="InterPro" id="IPR001129">
    <property type="entry name" value="Membr-assoc_MAPEG"/>
</dbReference>
<evidence type="ECO:0000256" key="4">
    <source>
        <dbReference type="ARBA" id="ARBA00023136"/>
    </source>
</evidence>
<name>A0A9P5XE73_9AGAR</name>
<protein>
    <submittedName>
        <fullName evidence="5">Uncharacterized protein</fullName>
    </submittedName>
</protein>
<keyword evidence="6" id="KW-1185">Reference proteome</keyword>
<evidence type="ECO:0000256" key="3">
    <source>
        <dbReference type="ARBA" id="ARBA00022989"/>
    </source>
</evidence>
<dbReference type="AlphaFoldDB" id="A0A9P5XE73"/>
<dbReference type="InterPro" id="IPR050997">
    <property type="entry name" value="MAPEG"/>
</dbReference>
<dbReference type="InterPro" id="IPR023352">
    <property type="entry name" value="MAPEG-like_dom_sf"/>
</dbReference>
<dbReference type="GO" id="GO:0004364">
    <property type="term" value="F:glutathione transferase activity"/>
    <property type="evidence" value="ECO:0007669"/>
    <property type="project" value="TreeGrafter"/>
</dbReference>
<dbReference type="EMBL" id="MU151170">
    <property type="protein sequence ID" value="KAF9448196.1"/>
    <property type="molecule type" value="Genomic_DNA"/>
</dbReference>
<dbReference type="PANTHER" id="PTHR10250:SF26">
    <property type="entry name" value="GLUTATHIONE S-TRANSFERASE 3, MITOCHONDRIAL"/>
    <property type="match status" value="1"/>
</dbReference>
<dbReference type="GO" id="GO:0016020">
    <property type="term" value="C:membrane"/>
    <property type="evidence" value="ECO:0007669"/>
    <property type="project" value="UniProtKB-SubCell"/>
</dbReference>
<dbReference type="GO" id="GO:0005783">
    <property type="term" value="C:endoplasmic reticulum"/>
    <property type="evidence" value="ECO:0007669"/>
    <property type="project" value="TreeGrafter"/>
</dbReference>